<proteinExistence type="predicted"/>
<accession>A0ACB9R6F9</accession>
<dbReference type="EMBL" id="CM042883">
    <property type="protein sequence ID" value="KAI4374490.1"/>
    <property type="molecule type" value="Genomic_DNA"/>
</dbReference>
<reference evidence="2" key="1">
    <citation type="journal article" date="2023" name="Front. Plant Sci.">
        <title>Chromosomal-level genome assembly of Melastoma candidum provides insights into trichome evolution.</title>
        <authorList>
            <person name="Zhong Y."/>
            <person name="Wu W."/>
            <person name="Sun C."/>
            <person name="Zou P."/>
            <person name="Liu Y."/>
            <person name="Dai S."/>
            <person name="Zhou R."/>
        </authorList>
    </citation>
    <scope>NUCLEOTIDE SEQUENCE [LARGE SCALE GENOMIC DNA]</scope>
</reference>
<protein>
    <submittedName>
        <fullName evidence="1">Uncharacterized protein</fullName>
    </submittedName>
</protein>
<evidence type="ECO:0000313" key="1">
    <source>
        <dbReference type="EMBL" id="KAI4374490.1"/>
    </source>
</evidence>
<keyword evidence="2" id="KW-1185">Reference proteome</keyword>
<evidence type="ECO:0000313" key="2">
    <source>
        <dbReference type="Proteomes" id="UP001057402"/>
    </source>
</evidence>
<sequence>MDAKQLSGGGGDGVAANFAGMSKNQLYDIMCKMKALIEQNPQQARDILIQNPLLTKALFQAQIMLGMVQAPQVIPKIQPSQQSVPVVQSSQPMSARPSHSIPAKVNFPDETTASQTLVHPRDQHLLQPVMPNPSAMMPAANVDSQPLSMPAATQLHRPMQTGRIPQVSLQHPQQQPVQPPFPSQGRNPALNQQYPLQMGPNGAYHQPGGPQQTTQPHYPPPSVGSFAQGQNPVHSQLPSVAGYQAGQSTVEFGHQGSAVMQIDRGYGLPGLSEQSITATNPPALHPAPPAPTPAQAATLSPEMQMALLQQVMSLTPEQINNLPPEQRNQVLQLQQMLRQ</sequence>
<dbReference type="Proteomes" id="UP001057402">
    <property type="component" value="Chromosome 4"/>
</dbReference>
<comment type="caution">
    <text evidence="1">The sequence shown here is derived from an EMBL/GenBank/DDBJ whole genome shotgun (WGS) entry which is preliminary data.</text>
</comment>
<name>A0ACB9R6F9_9MYRT</name>
<organism evidence="1 2">
    <name type="scientific">Melastoma candidum</name>
    <dbReference type="NCBI Taxonomy" id="119954"/>
    <lineage>
        <taxon>Eukaryota</taxon>
        <taxon>Viridiplantae</taxon>
        <taxon>Streptophyta</taxon>
        <taxon>Embryophyta</taxon>
        <taxon>Tracheophyta</taxon>
        <taxon>Spermatophyta</taxon>
        <taxon>Magnoliopsida</taxon>
        <taxon>eudicotyledons</taxon>
        <taxon>Gunneridae</taxon>
        <taxon>Pentapetalae</taxon>
        <taxon>rosids</taxon>
        <taxon>malvids</taxon>
        <taxon>Myrtales</taxon>
        <taxon>Melastomataceae</taxon>
        <taxon>Melastomatoideae</taxon>
        <taxon>Melastomateae</taxon>
        <taxon>Melastoma</taxon>
    </lineage>
</organism>
<gene>
    <name evidence="1" type="ORF">MLD38_012477</name>
</gene>